<evidence type="ECO:0000313" key="3">
    <source>
        <dbReference type="Proteomes" id="UP000000582"/>
    </source>
</evidence>
<dbReference type="InterPro" id="IPR050900">
    <property type="entry name" value="Transposase_IS3/IS150/IS904"/>
</dbReference>
<dbReference type="InterPro" id="IPR036397">
    <property type="entry name" value="RNaseH_sf"/>
</dbReference>
<dbReference type="InterPro" id="IPR012337">
    <property type="entry name" value="RNaseH-like_sf"/>
</dbReference>
<dbReference type="PANTHER" id="PTHR46889:SF4">
    <property type="entry name" value="TRANSPOSASE INSO FOR INSERTION SEQUENCE ELEMENT IS911B-RELATED"/>
    <property type="match status" value="1"/>
</dbReference>
<evidence type="ECO:0000313" key="2">
    <source>
        <dbReference type="EMBL" id="BAB99275.1"/>
    </source>
</evidence>
<dbReference type="GO" id="GO:0003676">
    <property type="term" value="F:nucleic acid binding"/>
    <property type="evidence" value="ECO:0007669"/>
    <property type="project" value="InterPro"/>
</dbReference>
<accession>Q8NPD1</accession>
<organism evidence="2 3">
    <name type="scientific">Corynebacterium glutamicum (strain ATCC 13032 / DSM 20300 / JCM 1318 / BCRC 11384 / CCUG 27702 / LMG 3730 / NBRC 12168 / NCIMB 10025 / NRRL B-2784 / 534)</name>
    <dbReference type="NCBI Taxonomy" id="196627"/>
    <lineage>
        <taxon>Bacteria</taxon>
        <taxon>Bacillati</taxon>
        <taxon>Actinomycetota</taxon>
        <taxon>Actinomycetes</taxon>
        <taxon>Mycobacteriales</taxon>
        <taxon>Corynebacteriaceae</taxon>
        <taxon>Corynebacterium</taxon>
    </lineage>
</organism>
<dbReference type="PANTHER" id="PTHR46889">
    <property type="entry name" value="TRANSPOSASE INSF FOR INSERTION SEQUENCE IS3B-RELATED"/>
    <property type="match status" value="1"/>
</dbReference>
<dbReference type="AlphaFoldDB" id="Q8NPD1"/>
<evidence type="ECO:0000259" key="1">
    <source>
        <dbReference type="PROSITE" id="PS50994"/>
    </source>
</evidence>
<proteinExistence type="predicted"/>
<dbReference type="EMBL" id="BA000036">
    <property type="protein sequence ID" value="BAB99275.1"/>
    <property type="molecule type" value="Genomic_DNA"/>
</dbReference>
<dbReference type="Gene3D" id="3.30.420.10">
    <property type="entry name" value="Ribonuclease H-like superfamily/Ribonuclease H"/>
    <property type="match status" value="1"/>
</dbReference>
<dbReference type="PATRIC" id="fig|196627.13.peg.1819"/>
<dbReference type="SUPFAM" id="SSF53098">
    <property type="entry name" value="Ribonuclease H-like"/>
    <property type="match status" value="1"/>
</dbReference>
<dbReference type="BioCyc" id="CORYNE:G18NG-11474-MONOMER"/>
<dbReference type="OrthoDB" id="4421263at2"/>
<feature type="domain" description="Integrase catalytic" evidence="1">
    <location>
        <begin position="1"/>
        <end position="89"/>
    </location>
</feature>
<sequence>MLFLARLVGFAFADHMRTSLVQEALMMAKSQRGSLQGAVFHSDHGSVYTSQAFQDTCKKLGVRQSMGAVGTSADNSLAESFNAALKREVLQDSKTFANQLVCRREVFRWCDLVQHGAQTFLVWLCGACGV</sequence>
<dbReference type="GO" id="GO:0015074">
    <property type="term" value="P:DNA integration"/>
    <property type="evidence" value="ECO:0007669"/>
    <property type="project" value="InterPro"/>
</dbReference>
<dbReference type="KEGG" id="cgl:Cgl1882"/>
<dbReference type="PROSITE" id="PS50994">
    <property type="entry name" value="INTEGRASE"/>
    <property type="match status" value="1"/>
</dbReference>
<keyword evidence="3" id="KW-1185">Reference proteome</keyword>
<reference evidence="3" key="1">
    <citation type="journal article" date="2003" name="Appl. Microbiol. Biotechnol.">
        <title>The Corynebacterium glutamicum genome: features and impacts on biotechnological processes.</title>
        <authorList>
            <person name="Ikeda M."/>
            <person name="Nakagawa S."/>
        </authorList>
    </citation>
    <scope>NUCLEOTIDE SEQUENCE [LARGE SCALE GENOMIC DNA]</scope>
    <source>
        <strain evidence="3">ATCC 13032 / DSM 20300 / BCRC 11384 / JCM 1318 / LMG 3730 / NCIMB 10025</strain>
    </source>
</reference>
<gene>
    <name evidence="2" type="ordered locus">Cgl1882</name>
</gene>
<dbReference type="Proteomes" id="UP000000582">
    <property type="component" value="Chromosome"/>
</dbReference>
<dbReference type="HOGENOM" id="CLU_027402_41_4_11"/>
<protein>
    <submittedName>
        <fullName evidence="2">Transposase</fullName>
    </submittedName>
</protein>
<dbReference type="Pfam" id="PF00665">
    <property type="entry name" value="rve"/>
    <property type="match status" value="1"/>
</dbReference>
<dbReference type="InterPro" id="IPR001584">
    <property type="entry name" value="Integrase_cat-core"/>
</dbReference>
<name>Q8NPD1_CORGL</name>